<evidence type="ECO:0000256" key="9">
    <source>
        <dbReference type="ARBA" id="ARBA00023004"/>
    </source>
</evidence>
<dbReference type="Gene3D" id="1.10.1670.10">
    <property type="entry name" value="Helix-hairpin-Helix base-excision DNA repair enzymes (C-terminal)"/>
    <property type="match status" value="1"/>
</dbReference>
<comment type="cofactor">
    <cofactor evidence="2">
        <name>[4Fe-4S] cluster</name>
        <dbReference type="ChEBI" id="CHEBI:49883"/>
    </cofactor>
</comment>
<dbReference type="InterPro" id="IPR029119">
    <property type="entry name" value="MutY_C"/>
</dbReference>
<dbReference type="Gene3D" id="3.40.1350.60">
    <property type="match status" value="1"/>
</dbReference>
<dbReference type="GO" id="GO:0006284">
    <property type="term" value="P:base-excision repair"/>
    <property type="evidence" value="ECO:0007669"/>
    <property type="project" value="InterPro"/>
</dbReference>
<dbReference type="InterPro" id="IPR005760">
    <property type="entry name" value="A/G_AdeGlyc_MutY"/>
</dbReference>
<dbReference type="RefSeq" id="WP_119299100.1">
    <property type="nucleotide sequence ID" value="NZ_BHGK01000001.1"/>
</dbReference>
<dbReference type="GO" id="GO:0006298">
    <property type="term" value="P:mismatch repair"/>
    <property type="evidence" value="ECO:0007669"/>
    <property type="project" value="TreeGrafter"/>
</dbReference>
<dbReference type="NCBIfam" id="TIGR01084">
    <property type="entry name" value="mutY"/>
    <property type="match status" value="1"/>
</dbReference>
<dbReference type="GO" id="GO:0034039">
    <property type="term" value="F:8-oxo-7,8-dihydroguanine DNA N-glycosylase activity"/>
    <property type="evidence" value="ECO:0007669"/>
    <property type="project" value="TreeGrafter"/>
</dbReference>
<dbReference type="CDD" id="cd22359">
    <property type="entry name" value="SfsA-like_bacterial"/>
    <property type="match status" value="1"/>
</dbReference>
<dbReference type="Pfam" id="PF14815">
    <property type="entry name" value="NUDIX_4"/>
    <property type="match status" value="1"/>
</dbReference>
<feature type="domain" description="HhH-GPD" evidence="14">
    <location>
        <begin position="266"/>
        <end position="417"/>
    </location>
</feature>
<evidence type="ECO:0000256" key="1">
    <source>
        <dbReference type="ARBA" id="ARBA00000843"/>
    </source>
</evidence>
<evidence type="ECO:0000256" key="4">
    <source>
        <dbReference type="ARBA" id="ARBA00008343"/>
    </source>
</evidence>
<dbReference type="GO" id="GO:0035485">
    <property type="term" value="F:adenine/guanine mispair binding"/>
    <property type="evidence" value="ECO:0007669"/>
    <property type="project" value="TreeGrafter"/>
</dbReference>
<dbReference type="InterPro" id="IPR041465">
    <property type="entry name" value="SfsA_N"/>
</dbReference>
<dbReference type="Gene3D" id="1.10.340.30">
    <property type="entry name" value="Hypothetical protein, domain 2"/>
    <property type="match status" value="1"/>
</dbReference>
<dbReference type="InterPro" id="IPR044298">
    <property type="entry name" value="MIG/MutY"/>
</dbReference>
<evidence type="ECO:0000256" key="12">
    <source>
        <dbReference type="ARBA" id="ARBA00023295"/>
    </source>
</evidence>
<dbReference type="AlphaFoldDB" id="A0A391P0D7"/>
<comment type="similarity">
    <text evidence="13">Belongs to the SfsA family.</text>
</comment>
<dbReference type="GO" id="GO:0000701">
    <property type="term" value="F:purine-specific mismatch base pair DNA N-glycosylase activity"/>
    <property type="evidence" value="ECO:0007669"/>
    <property type="project" value="UniProtKB-EC"/>
</dbReference>
<dbReference type="SMART" id="SM00478">
    <property type="entry name" value="ENDO3c"/>
    <property type="match status" value="1"/>
</dbReference>
<keyword evidence="12" id="KW-0326">Glycosidase</keyword>
<dbReference type="SUPFAM" id="SSF48150">
    <property type="entry name" value="DNA-glycosylase"/>
    <property type="match status" value="1"/>
</dbReference>
<dbReference type="InterPro" id="IPR003265">
    <property type="entry name" value="HhH-GPD_domain"/>
</dbReference>
<evidence type="ECO:0000256" key="13">
    <source>
        <dbReference type="HAMAP-Rule" id="MF_00095"/>
    </source>
</evidence>
<dbReference type="InterPro" id="IPR011257">
    <property type="entry name" value="DNA_glycosylase"/>
</dbReference>
<protein>
    <recommendedName>
        <fullName evidence="13">Sugar fermentation stimulation protein homolog</fullName>
    </recommendedName>
</protein>
<dbReference type="InterPro" id="IPR005224">
    <property type="entry name" value="SfsA"/>
</dbReference>
<keyword evidence="7" id="KW-0227">DNA damage</keyword>
<dbReference type="GO" id="GO:0032357">
    <property type="term" value="F:oxidized purine DNA binding"/>
    <property type="evidence" value="ECO:0007669"/>
    <property type="project" value="TreeGrafter"/>
</dbReference>
<evidence type="ECO:0000313" key="15">
    <source>
        <dbReference type="EMBL" id="GCA66667.1"/>
    </source>
</evidence>
<accession>A0A391P0D7</accession>
<comment type="function">
    <text evidence="3">Adenine glycosylase active on G-A mispairs. MutY also corrects error-prone DNA synthesis past GO lesions which are due to the oxidatively damaged form of guanine: 7,8-dihydro-8-oxoguanine (8-oxo-dGTP).</text>
</comment>
<evidence type="ECO:0000256" key="7">
    <source>
        <dbReference type="ARBA" id="ARBA00022763"/>
    </source>
</evidence>
<dbReference type="Pfam" id="PF00730">
    <property type="entry name" value="HhH-GPD"/>
    <property type="match status" value="1"/>
</dbReference>
<sequence>MKYKQITEAIFKDRPNRFIAHVMLDGKEEAVHVKNTGRCKELLIPGTRVWLEKGAGEGRKTQWDLVTVEKQNRLINLDSQAPNQVAKEWVEAGNLLPNPTVVRPETTFGNSRFDLYLENQERKAFVEVKGVTLEREGVVLFPDAPSERAVKHVEELIKAVKAGYEACILFVIQMEGVKYFTPNKKTQPEFAEALVKAQKAGVKILAYDCLVERDTLTLNREVPVILREPTLMELQDPVVNWFRANKRKLPWREQVSAYHVWVSEIMLQQTRVEAVKRYYERFLEALPEIKDLAEAPEDTILKLWEGLGYYNRVRNMQQAAIQIQEEFGGYFPEDYDKIRELKGIGSYTAGAIASFAFGIPEPAVDGNVLRVLTRYLGSREDIMKAKNKTRIEEALREVIPKEAASDFNQGLIEIGAIVCVPNGAPLCESCPIAENCVAYRENLTEEIPVKKKAKERRIEKKTILLFEDNEQIAIRKRSKRGLLAGLYEFPNLEGHLTQDEVVEYSKSIGLSPIQVWPLPATKHIFSHVEWHMTGYRIRVDELEKNCTEPLIFAGLDELEKVYPIPSAFEAYKKEVPR</sequence>
<gene>
    <name evidence="13" type="primary">sfsA</name>
    <name evidence="15" type="ORF">KGMB01110_11030</name>
</gene>
<evidence type="ECO:0000256" key="2">
    <source>
        <dbReference type="ARBA" id="ARBA00001966"/>
    </source>
</evidence>
<dbReference type="HAMAP" id="MF_00095">
    <property type="entry name" value="SfsA"/>
    <property type="match status" value="1"/>
</dbReference>
<evidence type="ECO:0000259" key="14">
    <source>
        <dbReference type="SMART" id="SM00478"/>
    </source>
</evidence>
<keyword evidence="6" id="KW-0479">Metal-binding</keyword>
<proteinExistence type="inferred from homology"/>
<dbReference type="GO" id="GO:0046872">
    <property type="term" value="F:metal ion binding"/>
    <property type="evidence" value="ECO:0007669"/>
    <property type="project" value="UniProtKB-KW"/>
</dbReference>
<reference evidence="16" key="1">
    <citation type="submission" date="2018-09" db="EMBL/GenBank/DDBJ databases">
        <title>Draft Genome Sequence of Mediterraneibacter sp. KCTC 15684.</title>
        <authorList>
            <person name="Kim J.S."/>
            <person name="Han K.I."/>
            <person name="Suh M.K."/>
            <person name="Lee K.C."/>
            <person name="Eom M.K."/>
            <person name="Lee J.H."/>
            <person name="Park S.H."/>
            <person name="Kang S.W."/>
            <person name="Park J.E."/>
            <person name="Oh B.S."/>
            <person name="Yu S.Y."/>
            <person name="Choi S.H."/>
            <person name="Lee D.H."/>
            <person name="Yoon H."/>
            <person name="Kim B."/>
            <person name="Yang S.J."/>
            <person name="Lee J.S."/>
        </authorList>
    </citation>
    <scope>NUCLEOTIDE SEQUENCE [LARGE SCALE GENOMIC DNA]</scope>
    <source>
        <strain evidence="16">KCTC 15684</strain>
    </source>
</reference>
<keyword evidence="9" id="KW-0408">Iron</keyword>
<dbReference type="CDD" id="cd00056">
    <property type="entry name" value="ENDO3c"/>
    <property type="match status" value="1"/>
</dbReference>
<keyword evidence="16" id="KW-1185">Reference proteome</keyword>
<dbReference type="Gene3D" id="2.40.50.580">
    <property type="match status" value="1"/>
</dbReference>
<evidence type="ECO:0000256" key="3">
    <source>
        <dbReference type="ARBA" id="ARBA00002933"/>
    </source>
</evidence>
<keyword evidence="10" id="KW-0411">Iron-sulfur</keyword>
<keyword evidence="11" id="KW-0234">DNA repair</keyword>
<name>A0A391P0D7_9FIRM</name>
<evidence type="ECO:0000256" key="8">
    <source>
        <dbReference type="ARBA" id="ARBA00022801"/>
    </source>
</evidence>
<evidence type="ECO:0000256" key="6">
    <source>
        <dbReference type="ARBA" id="ARBA00022723"/>
    </source>
</evidence>
<comment type="caution">
    <text evidence="15">The sequence shown here is derived from an EMBL/GenBank/DDBJ whole genome shotgun (WGS) entry which is preliminary data.</text>
</comment>
<keyword evidence="5" id="KW-0004">4Fe-4S</keyword>
<dbReference type="Pfam" id="PF03749">
    <property type="entry name" value="SfsA"/>
    <property type="match status" value="1"/>
</dbReference>
<dbReference type="InterPro" id="IPR023170">
    <property type="entry name" value="HhH_base_excis_C"/>
</dbReference>
<dbReference type="Pfam" id="PF17746">
    <property type="entry name" value="SfsA_N"/>
    <property type="match status" value="1"/>
</dbReference>
<dbReference type="FunFam" id="1.10.340.30:FF:000002">
    <property type="entry name" value="Adenine DNA glycosylase"/>
    <property type="match status" value="1"/>
</dbReference>
<dbReference type="Gene3D" id="3.90.79.10">
    <property type="entry name" value="Nucleoside Triphosphate Pyrophosphohydrolase"/>
    <property type="match status" value="1"/>
</dbReference>
<comment type="similarity">
    <text evidence="4">Belongs to the Nth/MutY family.</text>
</comment>
<dbReference type="NCBIfam" id="TIGR00230">
    <property type="entry name" value="sfsA"/>
    <property type="match status" value="1"/>
</dbReference>
<dbReference type="PANTHER" id="PTHR42944">
    <property type="entry name" value="ADENINE DNA GLYCOSYLASE"/>
    <property type="match status" value="1"/>
</dbReference>
<dbReference type="GO" id="GO:0051539">
    <property type="term" value="F:4 iron, 4 sulfur cluster binding"/>
    <property type="evidence" value="ECO:0007669"/>
    <property type="project" value="UniProtKB-KW"/>
</dbReference>
<keyword evidence="8" id="KW-0378">Hydrolase</keyword>
<dbReference type="InterPro" id="IPR040452">
    <property type="entry name" value="SfsA_C"/>
</dbReference>
<dbReference type="Proteomes" id="UP000265643">
    <property type="component" value="Unassembled WGS sequence"/>
</dbReference>
<evidence type="ECO:0000256" key="11">
    <source>
        <dbReference type="ARBA" id="ARBA00023204"/>
    </source>
</evidence>
<dbReference type="CDD" id="cd03431">
    <property type="entry name" value="NUDIX_DNA_Glycosylase_C-MutY"/>
    <property type="match status" value="1"/>
</dbReference>
<dbReference type="InterPro" id="IPR015797">
    <property type="entry name" value="NUDIX_hydrolase-like_dom_sf"/>
</dbReference>
<evidence type="ECO:0000256" key="5">
    <source>
        <dbReference type="ARBA" id="ARBA00022485"/>
    </source>
</evidence>
<evidence type="ECO:0000256" key="10">
    <source>
        <dbReference type="ARBA" id="ARBA00023014"/>
    </source>
</evidence>
<comment type="catalytic activity">
    <reaction evidence="1">
        <text>Hydrolyzes free adenine bases from 7,8-dihydro-8-oxoguanine:adenine mismatched double-stranded DNA, leaving an apurinic site.</text>
        <dbReference type="EC" id="3.2.2.31"/>
    </reaction>
</comment>
<dbReference type="SUPFAM" id="SSF55811">
    <property type="entry name" value="Nudix"/>
    <property type="match status" value="1"/>
</dbReference>
<organism evidence="15 16">
    <name type="scientific">Mediterraneibacter butyricigenes</name>
    <dbReference type="NCBI Taxonomy" id="2316025"/>
    <lineage>
        <taxon>Bacteria</taxon>
        <taxon>Bacillati</taxon>
        <taxon>Bacillota</taxon>
        <taxon>Clostridia</taxon>
        <taxon>Lachnospirales</taxon>
        <taxon>Lachnospiraceae</taxon>
        <taxon>Mediterraneibacter</taxon>
    </lineage>
</organism>
<dbReference type="PANTHER" id="PTHR42944:SF1">
    <property type="entry name" value="ADENINE DNA GLYCOSYLASE"/>
    <property type="match status" value="1"/>
</dbReference>
<evidence type="ECO:0000313" key="16">
    <source>
        <dbReference type="Proteomes" id="UP000265643"/>
    </source>
</evidence>
<dbReference type="EMBL" id="BHGK01000001">
    <property type="protein sequence ID" value="GCA66667.1"/>
    <property type="molecule type" value="Genomic_DNA"/>
</dbReference>